<dbReference type="Pfam" id="PF06013">
    <property type="entry name" value="WXG100"/>
    <property type="match status" value="1"/>
</dbReference>
<organism evidence="1 2">
    <name type="scientific">Nocardia arthritidis</name>
    <dbReference type="NCBI Taxonomy" id="228602"/>
    <lineage>
        <taxon>Bacteria</taxon>
        <taxon>Bacillati</taxon>
        <taxon>Actinomycetota</taxon>
        <taxon>Actinomycetes</taxon>
        <taxon>Mycobacteriales</taxon>
        <taxon>Nocardiaceae</taxon>
        <taxon>Nocardia</taxon>
    </lineage>
</organism>
<dbReference type="KEGG" id="nah:F5544_14245"/>
<dbReference type="InterPro" id="IPR010310">
    <property type="entry name" value="T7SS_ESAT-6-like"/>
</dbReference>
<sequence>MQRRFPVELQPRPTTAVVTNPFTVDLDELEQIIARLSGLAAFVADHLDEIDRRVGTLRGSGWDGVAAEAYSAAHQQWISGAREFAQGIRDMSDAAKTAHGAYSEAADVNSKMMRSR</sequence>
<proteinExistence type="predicted"/>
<dbReference type="NCBIfam" id="TIGR03930">
    <property type="entry name" value="WXG100_ESAT6"/>
    <property type="match status" value="1"/>
</dbReference>
<dbReference type="EMBL" id="CP046172">
    <property type="protein sequence ID" value="QIS10736.1"/>
    <property type="molecule type" value="Genomic_DNA"/>
</dbReference>
<dbReference type="InterPro" id="IPR036689">
    <property type="entry name" value="ESAT-6-like_sf"/>
</dbReference>
<name>A0A6G9YCF4_9NOCA</name>
<protein>
    <submittedName>
        <fullName evidence="1">WXG100 family type VII secretion target</fullName>
    </submittedName>
</protein>
<keyword evidence="2" id="KW-1185">Reference proteome</keyword>
<dbReference type="AlphaFoldDB" id="A0A6G9YCF4"/>
<accession>A0A6G9YCF4</accession>
<evidence type="ECO:0000313" key="2">
    <source>
        <dbReference type="Proteomes" id="UP000503540"/>
    </source>
</evidence>
<gene>
    <name evidence="1" type="ORF">F5544_14245</name>
</gene>
<reference evidence="1 2" key="1">
    <citation type="journal article" date="2019" name="ACS Chem. Biol.">
        <title>Identification and Mobilization of a Cryptic Antibiotic Biosynthesis Gene Locus from a Human-Pathogenic Nocardia Isolate.</title>
        <authorList>
            <person name="Herisse M."/>
            <person name="Ishida K."/>
            <person name="Porter J.L."/>
            <person name="Howden B."/>
            <person name="Hertweck C."/>
            <person name="Stinear T.P."/>
            <person name="Pidot S.J."/>
        </authorList>
    </citation>
    <scope>NUCLEOTIDE SEQUENCE [LARGE SCALE GENOMIC DNA]</scope>
    <source>
        <strain evidence="1 2">AUSMDU00012717</strain>
    </source>
</reference>
<dbReference type="Proteomes" id="UP000503540">
    <property type="component" value="Chromosome"/>
</dbReference>
<evidence type="ECO:0000313" key="1">
    <source>
        <dbReference type="EMBL" id="QIS10736.1"/>
    </source>
</evidence>
<dbReference type="SUPFAM" id="SSF140453">
    <property type="entry name" value="EsxAB dimer-like"/>
    <property type="match status" value="1"/>
</dbReference>
<dbReference type="Gene3D" id="1.10.287.1060">
    <property type="entry name" value="ESAT-6-like"/>
    <property type="match status" value="1"/>
</dbReference>